<reference evidence="2 3" key="1">
    <citation type="submission" date="2023-03" db="EMBL/GenBank/DDBJ databases">
        <title>Bacillus Genome Sequencing.</title>
        <authorList>
            <person name="Dunlap C."/>
        </authorList>
    </citation>
    <scope>NUCLEOTIDE SEQUENCE [LARGE SCALE GENOMIC DNA]</scope>
    <source>
        <strain evidence="2 3">BD-525</strain>
    </source>
</reference>
<dbReference type="RefSeq" id="WP_326090424.1">
    <property type="nucleotide sequence ID" value="NZ_JARLKZ010000016.1"/>
</dbReference>
<dbReference type="Gene3D" id="3.30.720.100">
    <property type="match status" value="1"/>
</dbReference>
<gene>
    <name evidence="2" type="ORF">P4H66_21235</name>
</gene>
<dbReference type="EMBL" id="JARLKZ010000016">
    <property type="protein sequence ID" value="MEC0242335.1"/>
    <property type="molecule type" value="Genomic_DNA"/>
</dbReference>
<name>A0ABU6GUE5_9BACL</name>
<dbReference type="PANTHER" id="PTHR33990">
    <property type="entry name" value="PROTEIN YJDN-RELATED"/>
    <property type="match status" value="1"/>
</dbReference>
<organism evidence="2 3">
    <name type="scientific">Paenibacillus dokdonensis</name>
    <dbReference type="NCBI Taxonomy" id="2567944"/>
    <lineage>
        <taxon>Bacteria</taxon>
        <taxon>Bacillati</taxon>
        <taxon>Bacillota</taxon>
        <taxon>Bacilli</taxon>
        <taxon>Bacillales</taxon>
        <taxon>Paenibacillaceae</taxon>
        <taxon>Paenibacillus</taxon>
    </lineage>
</organism>
<evidence type="ECO:0000313" key="2">
    <source>
        <dbReference type="EMBL" id="MEC0242335.1"/>
    </source>
</evidence>
<dbReference type="InterPro" id="IPR029068">
    <property type="entry name" value="Glyas_Bleomycin-R_OHBP_Dase"/>
</dbReference>
<accession>A0ABU6GUE5</accession>
<dbReference type="InterPro" id="IPR009725">
    <property type="entry name" value="3_dmu_93_MTrfase"/>
</dbReference>
<dbReference type="SUPFAM" id="SSF54593">
    <property type="entry name" value="Glyoxalase/Bleomycin resistance protein/Dihydroxybiphenyl dioxygenase"/>
    <property type="match status" value="1"/>
</dbReference>
<dbReference type="Gene3D" id="3.30.720.110">
    <property type="match status" value="1"/>
</dbReference>
<protein>
    <submittedName>
        <fullName evidence="2">VOC family protein</fullName>
    </submittedName>
</protein>
<dbReference type="InterPro" id="IPR028973">
    <property type="entry name" value="PhnB-like"/>
</dbReference>
<dbReference type="PANTHER" id="PTHR33990:SF4">
    <property type="entry name" value="PHNB-LIKE DOMAIN-CONTAINING PROTEIN"/>
    <property type="match status" value="1"/>
</dbReference>
<evidence type="ECO:0000259" key="1">
    <source>
        <dbReference type="Pfam" id="PF06983"/>
    </source>
</evidence>
<dbReference type="PIRSF" id="PIRSF021700">
    <property type="entry name" value="3_dmu_93_MTrfase"/>
    <property type="match status" value="1"/>
</dbReference>
<comment type="caution">
    <text evidence="2">The sequence shown here is derived from an EMBL/GenBank/DDBJ whole genome shotgun (WGS) entry which is preliminary data.</text>
</comment>
<keyword evidence="3" id="KW-1185">Reference proteome</keyword>
<feature type="domain" description="PhnB-like" evidence="1">
    <location>
        <begin position="5"/>
        <end position="129"/>
    </location>
</feature>
<dbReference type="Proteomes" id="UP001344632">
    <property type="component" value="Unassembled WGS sequence"/>
</dbReference>
<evidence type="ECO:0000313" key="3">
    <source>
        <dbReference type="Proteomes" id="UP001344632"/>
    </source>
</evidence>
<proteinExistence type="predicted"/>
<sequence length="134" mass="14927">MLNSKITPFLMFEGQAEEAMNYYTSIFEPSEITRISRYGANEAGDEGSVQQAVFCLKGQTFMCIDSNIKHGFSFTPAISLFVNCDSDQEISDAFEKLSAGGSVLMPLAAYPFANKFGWVQDKYGISWQLSFLIQ</sequence>
<dbReference type="CDD" id="cd06588">
    <property type="entry name" value="PhnB_like"/>
    <property type="match status" value="1"/>
</dbReference>
<dbReference type="Pfam" id="PF06983">
    <property type="entry name" value="3-dmu-9_3-mt"/>
    <property type="match status" value="1"/>
</dbReference>